<reference evidence="3" key="1">
    <citation type="submission" date="2021-07" db="EMBL/GenBank/DDBJ databases">
        <title>Genome Resource of American Ginseng Black Spot Pathogen Alternaria panax.</title>
        <authorList>
            <person name="Qiu C."/>
            <person name="Wang W."/>
            <person name="Liu Z."/>
        </authorList>
    </citation>
    <scope>NUCLEOTIDE SEQUENCE</scope>
    <source>
        <strain evidence="3">BNCC115425</strain>
    </source>
</reference>
<sequence>MSPPSILDTHIHLWPSTATSSSDHGWMSPGHQLAKRHGISDYLAITSPQPSGFIYVETDRYLPSAEPPNINESNSDDDLKDKLRSWAKEPLEELRFLARIVEGRPEEGDGFVESGAEKMKGCVIYAPFHCSPRVLNAYLDVAREVAGPKLWQRTKGFRYLLQGKGDGVVARMLQESEESWIQNLCALKQDGEEPMKAVGRLIAGVRQYEEKEGHTNRVKFVLNHLAKPPLSPKPTPPSDIWLQTMTSLSSDKAIFMKLSGAFNEFTVSPTPSDIPTLLTALTPFLDHIFTCFPGRVMFGSDWPVCNVGGPAGEQGSWKLWREVVEKWMDVKGYGEEERKRIWRGAGEEAYGVAL</sequence>
<dbReference type="InterPro" id="IPR052350">
    <property type="entry name" value="Metallo-dep_Lactonases"/>
</dbReference>
<dbReference type="SUPFAM" id="SSF51556">
    <property type="entry name" value="Metallo-dependent hydrolases"/>
    <property type="match status" value="1"/>
</dbReference>
<evidence type="ECO:0000259" key="2">
    <source>
        <dbReference type="Pfam" id="PF04909"/>
    </source>
</evidence>
<keyword evidence="3" id="KW-0378">Hydrolase</keyword>
<comment type="similarity">
    <text evidence="1">Belongs to the metallo-dependent hydrolases superfamily.</text>
</comment>
<dbReference type="EMBL" id="JAANER010000006">
    <property type="protein sequence ID" value="KAG9188390.1"/>
    <property type="molecule type" value="Genomic_DNA"/>
</dbReference>
<comment type="caution">
    <text evidence="3">The sequence shown here is derived from an EMBL/GenBank/DDBJ whole genome shotgun (WGS) entry which is preliminary data.</text>
</comment>
<dbReference type="PANTHER" id="PTHR43569:SF2">
    <property type="entry name" value="AMIDOHYDROLASE-RELATED DOMAIN-CONTAINING PROTEIN"/>
    <property type="match status" value="1"/>
</dbReference>
<proteinExistence type="inferred from homology"/>
<dbReference type="AlphaFoldDB" id="A0AAD4FFG4"/>
<dbReference type="PANTHER" id="PTHR43569">
    <property type="entry name" value="AMIDOHYDROLASE"/>
    <property type="match status" value="1"/>
</dbReference>
<evidence type="ECO:0000313" key="3">
    <source>
        <dbReference type="EMBL" id="KAG9188390.1"/>
    </source>
</evidence>
<dbReference type="Proteomes" id="UP001199106">
    <property type="component" value="Unassembled WGS sequence"/>
</dbReference>
<accession>A0AAD4FFG4</accession>
<dbReference type="GO" id="GO:0050033">
    <property type="term" value="F:L-rhamnono-1,4-lactonase activity"/>
    <property type="evidence" value="ECO:0007669"/>
    <property type="project" value="UniProtKB-EC"/>
</dbReference>
<feature type="domain" description="Amidohydrolase-related" evidence="2">
    <location>
        <begin position="217"/>
        <end position="350"/>
    </location>
</feature>
<dbReference type="EC" id="3.1.1.65" evidence="3"/>
<evidence type="ECO:0000313" key="4">
    <source>
        <dbReference type="Proteomes" id="UP001199106"/>
    </source>
</evidence>
<protein>
    <submittedName>
        <fullName evidence="3">L-rhamnono-1,4-lactonase</fullName>
        <ecNumber evidence="3">3.1.1.65</ecNumber>
    </submittedName>
</protein>
<gene>
    <name evidence="3" type="ORF">G6011_02313</name>
</gene>
<evidence type="ECO:0000256" key="1">
    <source>
        <dbReference type="ARBA" id="ARBA00038310"/>
    </source>
</evidence>
<dbReference type="Pfam" id="PF04909">
    <property type="entry name" value="Amidohydro_2"/>
    <property type="match status" value="1"/>
</dbReference>
<dbReference type="Gene3D" id="3.20.20.140">
    <property type="entry name" value="Metal-dependent hydrolases"/>
    <property type="match status" value="1"/>
</dbReference>
<keyword evidence="4" id="KW-1185">Reference proteome</keyword>
<dbReference type="InterPro" id="IPR006680">
    <property type="entry name" value="Amidohydro-rel"/>
</dbReference>
<organism evidence="3 4">
    <name type="scientific">Alternaria panax</name>
    <dbReference type="NCBI Taxonomy" id="48097"/>
    <lineage>
        <taxon>Eukaryota</taxon>
        <taxon>Fungi</taxon>
        <taxon>Dikarya</taxon>
        <taxon>Ascomycota</taxon>
        <taxon>Pezizomycotina</taxon>
        <taxon>Dothideomycetes</taxon>
        <taxon>Pleosporomycetidae</taxon>
        <taxon>Pleosporales</taxon>
        <taxon>Pleosporineae</taxon>
        <taxon>Pleosporaceae</taxon>
        <taxon>Alternaria</taxon>
        <taxon>Alternaria sect. Panax</taxon>
    </lineage>
</organism>
<name>A0AAD4FFG4_9PLEO</name>
<dbReference type="InterPro" id="IPR032466">
    <property type="entry name" value="Metal_Hydrolase"/>
</dbReference>